<dbReference type="Gene3D" id="1.10.1610.10">
    <property type="match status" value="1"/>
</dbReference>
<dbReference type="EC" id="2.4.2.21" evidence="4 11"/>
<evidence type="ECO:0000256" key="7">
    <source>
        <dbReference type="ARBA" id="ARBA00022676"/>
    </source>
</evidence>
<dbReference type="GO" id="GO:0008939">
    <property type="term" value="F:nicotinate-nucleotide-dimethylbenzimidazole phosphoribosyltransferase activity"/>
    <property type="evidence" value="ECO:0007669"/>
    <property type="project" value="UniProtKB-UniRule"/>
</dbReference>
<dbReference type="HAMAP" id="MF_00230">
    <property type="entry name" value="CobT"/>
    <property type="match status" value="1"/>
</dbReference>
<organism evidence="12 13">
    <name type="scientific">Salipaludibacillus aurantiacus</name>
    <dbReference type="NCBI Taxonomy" id="1601833"/>
    <lineage>
        <taxon>Bacteria</taxon>
        <taxon>Bacillati</taxon>
        <taxon>Bacillota</taxon>
        <taxon>Bacilli</taxon>
        <taxon>Bacillales</taxon>
        <taxon>Bacillaceae</taxon>
    </lineage>
</organism>
<keyword evidence="7 11" id="KW-0328">Glycosyltransferase</keyword>
<reference evidence="13" key="1">
    <citation type="submission" date="2016-10" db="EMBL/GenBank/DDBJ databases">
        <authorList>
            <person name="Varghese N."/>
            <person name="Submissions S."/>
        </authorList>
    </citation>
    <scope>NUCLEOTIDE SEQUENCE [LARGE SCALE GENOMIC DNA]</scope>
    <source>
        <strain evidence="13">S9</strain>
    </source>
</reference>
<dbReference type="STRING" id="1601833.SAMN05518684_104169"/>
<evidence type="ECO:0000256" key="3">
    <source>
        <dbReference type="ARBA" id="ARBA00007110"/>
    </source>
</evidence>
<protein>
    <recommendedName>
        <fullName evidence="5 11">Nicotinate-nucleotide--dimethylbenzimidazole phosphoribosyltransferase</fullName>
        <shortName evidence="11">NN:DBI PRT</shortName>
        <ecNumber evidence="4 11">2.4.2.21</ecNumber>
    </recommendedName>
    <alternativeName>
        <fullName evidence="9 11">N(1)-alpha-phosphoribosyltransferase</fullName>
    </alternativeName>
</protein>
<dbReference type="RefSeq" id="WP_093048959.1">
    <property type="nucleotide sequence ID" value="NZ_FOGT01000004.1"/>
</dbReference>
<dbReference type="GO" id="GO:0009236">
    <property type="term" value="P:cobalamin biosynthetic process"/>
    <property type="evidence" value="ECO:0007669"/>
    <property type="project" value="UniProtKB-UniRule"/>
</dbReference>
<dbReference type="InterPro" id="IPR017846">
    <property type="entry name" value="Nict_dMeBzImd_PRibTrfase_bact"/>
</dbReference>
<dbReference type="EMBL" id="FOGT01000004">
    <property type="protein sequence ID" value="SER83144.1"/>
    <property type="molecule type" value="Genomic_DNA"/>
</dbReference>
<sequence>MKHTINAIKPVNKEAGKRAQAHLNRLTKPPGSLGRLEELAVKLAEIAGNPLPEAAPPASIVFAADHGIATEGVSAYPQKVTEQMVYNFLNGGAAINVLAKQAGACFKLVDVGVAADLEGTGLIDKKIRYGTGNFLKEKAMTRAEAEQAILIGIEMAVEAISQGARSLILGEMGIGNTTSASAILAVLRGGHIEHIVGHGTGISPEKRLLKEKVIRQALAARKPDCENVVDILSAVGGLEIAGMTGAVLGAASKQTPIIIDGFICTISALLAVKLSPSVKDYLIFSHLSQEPGHKVALKMLGEAPLLDLNLRLGEGTGAALAYPLLESAVRILKDMAVFTDEGVPALQNSEKTYN</sequence>
<evidence type="ECO:0000256" key="11">
    <source>
        <dbReference type="HAMAP-Rule" id="MF_00230"/>
    </source>
</evidence>
<keyword evidence="6 11" id="KW-0169">Cobalamin biosynthesis</keyword>
<dbReference type="NCBIfam" id="NF000996">
    <property type="entry name" value="PRK00105.1"/>
    <property type="match status" value="1"/>
</dbReference>
<evidence type="ECO:0000256" key="8">
    <source>
        <dbReference type="ARBA" id="ARBA00022679"/>
    </source>
</evidence>
<dbReference type="PANTHER" id="PTHR43463">
    <property type="entry name" value="NICOTINATE-NUCLEOTIDE--DIMETHYLBENZIMIDAZOLE PHOSPHORIBOSYLTRANSFERASE"/>
    <property type="match status" value="1"/>
</dbReference>
<evidence type="ECO:0000256" key="1">
    <source>
        <dbReference type="ARBA" id="ARBA00002197"/>
    </source>
</evidence>
<dbReference type="AlphaFoldDB" id="A0A1H9SDS7"/>
<feature type="active site" description="Proton acceptor" evidence="11">
    <location>
        <position position="314"/>
    </location>
</feature>
<dbReference type="SUPFAM" id="SSF52733">
    <property type="entry name" value="Nicotinate mononucleotide:5,6-dimethylbenzimidazole phosphoribosyltransferase (CobT)"/>
    <property type="match status" value="1"/>
</dbReference>
<keyword evidence="8 11" id="KW-0808">Transferase</keyword>
<keyword evidence="13" id="KW-1185">Reference proteome</keyword>
<dbReference type="Pfam" id="PF02277">
    <property type="entry name" value="DBI_PRT"/>
    <property type="match status" value="1"/>
</dbReference>
<evidence type="ECO:0000256" key="10">
    <source>
        <dbReference type="ARBA" id="ARBA00047340"/>
    </source>
</evidence>
<dbReference type="InterPro" id="IPR003200">
    <property type="entry name" value="Nict_dMeBzImd_PRibTrfase"/>
</dbReference>
<evidence type="ECO:0000313" key="12">
    <source>
        <dbReference type="EMBL" id="SER83144.1"/>
    </source>
</evidence>
<name>A0A1H9SDS7_9BACI</name>
<dbReference type="Gene3D" id="3.40.50.10210">
    <property type="match status" value="1"/>
</dbReference>
<comment type="pathway">
    <text evidence="2 11">Nucleoside biosynthesis; alpha-ribazole biosynthesis; alpha-ribazole from 5,6-dimethylbenzimidazole: step 1/2.</text>
</comment>
<dbReference type="NCBIfam" id="TIGR03160">
    <property type="entry name" value="cobT_DBIPRT"/>
    <property type="match status" value="1"/>
</dbReference>
<comment type="catalytic activity">
    <reaction evidence="10 11">
        <text>5,6-dimethylbenzimidazole + nicotinate beta-D-ribonucleotide = alpha-ribazole 5'-phosphate + nicotinate + H(+)</text>
        <dbReference type="Rhea" id="RHEA:11196"/>
        <dbReference type="ChEBI" id="CHEBI:15378"/>
        <dbReference type="ChEBI" id="CHEBI:15890"/>
        <dbReference type="ChEBI" id="CHEBI:32544"/>
        <dbReference type="ChEBI" id="CHEBI:57502"/>
        <dbReference type="ChEBI" id="CHEBI:57918"/>
        <dbReference type="EC" id="2.4.2.21"/>
    </reaction>
</comment>
<accession>A0A1H9SDS7</accession>
<dbReference type="InterPro" id="IPR036087">
    <property type="entry name" value="Nict_dMeBzImd_PRibTrfase_sf"/>
</dbReference>
<comment type="function">
    <text evidence="1 11">Catalyzes the synthesis of alpha-ribazole-5'-phosphate from nicotinate mononucleotide (NAMN) and 5,6-dimethylbenzimidazole (DMB).</text>
</comment>
<dbReference type="OrthoDB" id="9781491at2"/>
<evidence type="ECO:0000256" key="5">
    <source>
        <dbReference type="ARBA" id="ARBA00015486"/>
    </source>
</evidence>
<proteinExistence type="inferred from homology"/>
<dbReference type="InterPro" id="IPR023195">
    <property type="entry name" value="Nict_dMeBzImd_PRibTrfase_N"/>
</dbReference>
<gene>
    <name evidence="11" type="primary">cobT</name>
    <name evidence="12" type="ORF">SAMN05518684_104169</name>
</gene>
<evidence type="ECO:0000256" key="2">
    <source>
        <dbReference type="ARBA" id="ARBA00005049"/>
    </source>
</evidence>
<dbReference type="Proteomes" id="UP000198571">
    <property type="component" value="Unassembled WGS sequence"/>
</dbReference>
<dbReference type="CDD" id="cd02439">
    <property type="entry name" value="DMB-PRT_CobT"/>
    <property type="match status" value="1"/>
</dbReference>
<evidence type="ECO:0000256" key="9">
    <source>
        <dbReference type="ARBA" id="ARBA00030686"/>
    </source>
</evidence>
<evidence type="ECO:0000256" key="6">
    <source>
        <dbReference type="ARBA" id="ARBA00022573"/>
    </source>
</evidence>
<evidence type="ECO:0000256" key="4">
    <source>
        <dbReference type="ARBA" id="ARBA00011991"/>
    </source>
</evidence>
<dbReference type="UniPathway" id="UPA00061">
    <property type="reaction ID" value="UER00516"/>
</dbReference>
<evidence type="ECO:0000313" key="13">
    <source>
        <dbReference type="Proteomes" id="UP000198571"/>
    </source>
</evidence>
<comment type="similarity">
    <text evidence="3 11">Belongs to the CobT family.</text>
</comment>
<dbReference type="FunFam" id="3.40.50.10210:FF:000001">
    <property type="entry name" value="Nicotinate-nucleotide--dimethylbenzimidazole phosphoribosyltransferase"/>
    <property type="match status" value="1"/>
</dbReference>
<dbReference type="PANTHER" id="PTHR43463:SF1">
    <property type="entry name" value="NICOTINATE-NUCLEOTIDE--DIMETHYLBENZIMIDAZOLE PHOSPHORIBOSYLTRANSFERASE"/>
    <property type="match status" value="1"/>
</dbReference>